<dbReference type="GO" id="GO:0008126">
    <property type="term" value="F:acetylesterase activity"/>
    <property type="evidence" value="ECO:0007669"/>
    <property type="project" value="TreeGrafter"/>
</dbReference>
<dbReference type="EMBL" id="UFQT01000518">
    <property type="protein sequence ID" value="SSX24905.1"/>
    <property type="molecule type" value="Genomic_DNA"/>
</dbReference>
<dbReference type="AlphaFoldDB" id="A0A336M3T3"/>
<dbReference type="GO" id="GO:0047372">
    <property type="term" value="F:monoacylglycerol lipase activity"/>
    <property type="evidence" value="ECO:0007669"/>
    <property type="project" value="TreeGrafter"/>
</dbReference>
<reference evidence="3" key="1">
    <citation type="submission" date="2018-07" db="EMBL/GenBank/DDBJ databases">
        <authorList>
            <person name="Quirk P.G."/>
            <person name="Krulwich T.A."/>
        </authorList>
    </citation>
    <scope>NUCLEOTIDE SEQUENCE</scope>
</reference>
<dbReference type="GO" id="GO:0051793">
    <property type="term" value="P:medium-chain fatty acid catabolic process"/>
    <property type="evidence" value="ECO:0007669"/>
    <property type="project" value="TreeGrafter"/>
</dbReference>
<dbReference type="InterPro" id="IPR050960">
    <property type="entry name" value="AB_hydrolase_4_sf"/>
</dbReference>
<comment type="similarity">
    <text evidence="1">Belongs to the AB hydrolase superfamily. AB hydrolase 4 family.</text>
</comment>
<feature type="domain" description="AB hydrolase-1" evidence="2">
    <location>
        <begin position="212"/>
        <end position="432"/>
    </location>
</feature>
<name>A0A336M3T3_CULSO</name>
<organism evidence="3">
    <name type="scientific">Culicoides sonorensis</name>
    <name type="common">Biting midge</name>
    <dbReference type="NCBI Taxonomy" id="179676"/>
    <lineage>
        <taxon>Eukaryota</taxon>
        <taxon>Metazoa</taxon>
        <taxon>Ecdysozoa</taxon>
        <taxon>Arthropoda</taxon>
        <taxon>Hexapoda</taxon>
        <taxon>Insecta</taxon>
        <taxon>Pterygota</taxon>
        <taxon>Neoptera</taxon>
        <taxon>Endopterygota</taxon>
        <taxon>Diptera</taxon>
        <taxon>Nematocera</taxon>
        <taxon>Chironomoidea</taxon>
        <taxon>Ceratopogonidae</taxon>
        <taxon>Ceratopogoninae</taxon>
        <taxon>Culicoides</taxon>
        <taxon>Monoculicoides</taxon>
    </lineage>
</organism>
<dbReference type="InterPro" id="IPR000073">
    <property type="entry name" value="AB_hydrolase_1"/>
</dbReference>
<accession>A0A336M3T3</accession>
<dbReference type="PANTHER" id="PTHR10794">
    <property type="entry name" value="ABHYDROLASE DOMAIN-CONTAINING PROTEIN"/>
    <property type="match status" value="1"/>
</dbReference>
<evidence type="ECO:0000313" key="3">
    <source>
        <dbReference type="EMBL" id="SSX24905.1"/>
    </source>
</evidence>
<evidence type="ECO:0000256" key="1">
    <source>
        <dbReference type="ARBA" id="ARBA00010884"/>
    </source>
</evidence>
<proteinExistence type="inferred from homology"/>
<dbReference type="VEuPathDB" id="VectorBase:CSON011682"/>
<evidence type="ECO:0000259" key="2">
    <source>
        <dbReference type="Pfam" id="PF00561"/>
    </source>
</evidence>
<dbReference type="SUPFAM" id="SSF53474">
    <property type="entry name" value="alpha/beta-Hydrolases"/>
    <property type="match status" value="2"/>
</dbReference>
<sequence length="582" mass="66636">MNSLVKVPPRITQPFSTVTCHICKTLQQNNTRKSLFFNHFKNYYHITNLNHSKVLRSRCTGNKFSNYYNSIRRFYDFSSYMKMKMLGPVEKSDGNMVLNIYQYVLDLPRWHFMAMLFSGYLFYYFVEVVKRPILAVKDGPLKQFLIKNVPEIEMKFWPTFWCVESRAQTVFASILRASVLSNIDYRRELFTMKDGGEVALDWLETNCTSDSPIIVILPGLTGESQAEYIKCLVMSANRVGIRTVVFNQRGLGGVALKTPRMYCAAKCEDLCEVLDHVRALNPHVKMGATGISMGGLILGNYLAKHADEAEKILTSAKIISAPWNVFKGCDSIQKPYLNNMLGRHLADSLCRTVDQYEILKSKEHDWDMSQVLQSKTIKEFDSHFTAKHFGFKDVDHYYTEATMHDKLHSIKVPLLCLSAADDPFQPLDALPLQDAETSSHVCFIVTARGVLQSKTIKEFDSHFTAKHFGFKDVDHYYTEATMHDKLHSIKVPLLCLSAADDPFQPLDALPLQDAETSSHVCFIVTARGGHIAFLEGWWPTSREQYMSRLFSQFFSVTLNDKDHEFEKISEQLKQDVKLYSIP</sequence>
<dbReference type="InterPro" id="IPR029058">
    <property type="entry name" value="AB_hydrolase_fold"/>
</dbReference>
<dbReference type="Pfam" id="PF00561">
    <property type="entry name" value="Abhydrolase_1"/>
    <property type="match status" value="1"/>
</dbReference>
<protein>
    <submittedName>
        <fullName evidence="3">CSON011682 protein</fullName>
    </submittedName>
</protein>
<gene>
    <name evidence="3" type="primary">CSON011682</name>
</gene>
<dbReference type="Gene3D" id="3.40.50.1820">
    <property type="entry name" value="alpha/beta hydrolase"/>
    <property type="match status" value="1"/>
</dbReference>
<dbReference type="GO" id="GO:0051792">
    <property type="term" value="P:medium-chain fatty acid biosynthetic process"/>
    <property type="evidence" value="ECO:0007669"/>
    <property type="project" value="TreeGrafter"/>
</dbReference>
<dbReference type="PANTHER" id="PTHR10794:SF63">
    <property type="entry name" value="ALPHA_BETA HYDROLASE 1, ISOFORM A"/>
    <property type="match status" value="1"/>
</dbReference>